<accession>A0A2J6R6L9</accession>
<evidence type="ECO:0000313" key="6">
    <source>
        <dbReference type="EMBL" id="PMD34161.1"/>
    </source>
</evidence>
<dbReference type="PANTHER" id="PTHR35814">
    <property type="match status" value="1"/>
</dbReference>
<dbReference type="OrthoDB" id="19091at2759"/>
<dbReference type="Gene3D" id="1.20.120.550">
    <property type="entry name" value="Membrane associated eicosanoid/glutathione metabolism-like domain"/>
    <property type="match status" value="1"/>
</dbReference>
<dbReference type="EMBL" id="KZ613954">
    <property type="protein sequence ID" value="PMD34161.1"/>
    <property type="molecule type" value="Genomic_DNA"/>
</dbReference>
<keyword evidence="7" id="KW-1185">Reference proteome</keyword>
<dbReference type="Proteomes" id="UP000235786">
    <property type="component" value="Unassembled WGS sequence"/>
</dbReference>
<gene>
    <name evidence="6" type="ORF">L207DRAFT_588760</name>
</gene>
<dbReference type="GO" id="GO:0016020">
    <property type="term" value="C:membrane"/>
    <property type="evidence" value="ECO:0007669"/>
    <property type="project" value="UniProtKB-SubCell"/>
</dbReference>
<dbReference type="AlphaFoldDB" id="A0A2J6R6L9"/>
<comment type="subcellular location">
    <subcellularLocation>
        <location evidence="1">Membrane</location>
    </subcellularLocation>
</comment>
<feature type="transmembrane region" description="Helical" evidence="5">
    <location>
        <begin position="12"/>
        <end position="30"/>
    </location>
</feature>
<keyword evidence="4 5" id="KW-0472">Membrane</keyword>
<evidence type="ECO:0000256" key="2">
    <source>
        <dbReference type="ARBA" id="ARBA00022692"/>
    </source>
</evidence>
<evidence type="ECO:0000313" key="7">
    <source>
        <dbReference type="Proteomes" id="UP000235786"/>
    </source>
</evidence>
<evidence type="ECO:0000256" key="4">
    <source>
        <dbReference type="ARBA" id="ARBA00023136"/>
    </source>
</evidence>
<protein>
    <recommendedName>
        <fullName evidence="8">Membrane-associated proteins in eicosanoid and glutathione metabolism</fullName>
    </recommendedName>
</protein>
<dbReference type="SUPFAM" id="SSF161084">
    <property type="entry name" value="MAPEG domain-like"/>
    <property type="match status" value="1"/>
</dbReference>
<feature type="transmembrane region" description="Helical" evidence="5">
    <location>
        <begin position="135"/>
        <end position="155"/>
    </location>
</feature>
<organism evidence="6 7">
    <name type="scientific">Hyaloscypha variabilis (strain UAMH 11265 / GT02V1 / F)</name>
    <name type="common">Meliniomyces variabilis</name>
    <dbReference type="NCBI Taxonomy" id="1149755"/>
    <lineage>
        <taxon>Eukaryota</taxon>
        <taxon>Fungi</taxon>
        <taxon>Dikarya</taxon>
        <taxon>Ascomycota</taxon>
        <taxon>Pezizomycotina</taxon>
        <taxon>Leotiomycetes</taxon>
        <taxon>Helotiales</taxon>
        <taxon>Hyaloscyphaceae</taxon>
        <taxon>Hyaloscypha</taxon>
        <taxon>Hyaloscypha variabilis</taxon>
    </lineage>
</organism>
<dbReference type="InterPro" id="IPR001129">
    <property type="entry name" value="Membr-assoc_MAPEG"/>
</dbReference>
<evidence type="ECO:0000256" key="3">
    <source>
        <dbReference type="ARBA" id="ARBA00022989"/>
    </source>
</evidence>
<evidence type="ECO:0000256" key="1">
    <source>
        <dbReference type="ARBA" id="ARBA00004370"/>
    </source>
</evidence>
<evidence type="ECO:0008006" key="8">
    <source>
        <dbReference type="Google" id="ProtNLM"/>
    </source>
</evidence>
<keyword evidence="3 5" id="KW-1133">Transmembrane helix</keyword>
<sequence length="161" mass="17355">MASKFSLQVPRLLPIAGTWAAPFTLYYIILSGRIVAQRIKSEVFIGYNTTTTKDAANPAYKPTPDPLHIAIRCHANFLDVVPLAFTLLTIAELTGGNRKTLSYFMGTLLALQVAHAEGGLRLQGKFGNNGVGRPVGYFGSIGVLGGLVGYTAYLVKGYWGF</sequence>
<dbReference type="InterPro" id="IPR023352">
    <property type="entry name" value="MAPEG-like_dom_sf"/>
</dbReference>
<dbReference type="STRING" id="1149755.A0A2J6R6L9"/>
<reference evidence="6 7" key="1">
    <citation type="submission" date="2016-04" db="EMBL/GenBank/DDBJ databases">
        <title>A degradative enzymes factory behind the ericoid mycorrhizal symbiosis.</title>
        <authorList>
            <consortium name="DOE Joint Genome Institute"/>
            <person name="Martino E."/>
            <person name="Morin E."/>
            <person name="Grelet G."/>
            <person name="Kuo A."/>
            <person name="Kohler A."/>
            <person name="Daghino S."/>
            <person name="Barry K."/>
            <person name="Choi C."/>
            <person name="Cichocki N."/>
            <person name="Clum A."/>
            <person name="Copeland A."/>
            <person name="Hainaut M."/>
            <person name="Haridas S."/>
            <person name="Labutti K."/>
            <person name="Lindquist E."/>
            <person name="Lipzen A."/>
            <person name="Khouja H.-R."/>
            <person name="Murat C."/>
            <person name="Ohm R."/>
            <person name="Olson A."/>
            <person name="Spatafora J."/>
            <person name="Veneault-Fourrey C."/>
            <person name="Henrissat B."/>
            <person name="Grigoriev I."/>
            <person name="Martin F."/>
            <person name="Perotto S."/>
        </authorList>
    </citation>
    <scope>NUCLEOTIDE SEQUENCE [LARGE SCALE GENOMIC DNA]</scope>
    <source>
        <strain evidence="6 7">F</strain>
    </source>
</reference>
<name>A0A2J6R6L9_HYAVF</name>
<dbReference type="PANTHER" id="PTHR35814:SF1">
    <property type="entry name" value="GLUTATHIONE S-TRANSFERASE-RELATED"/>
    <property type="match status" value="1"/>
</dbReference>
<keyword evidence="2 5" id="KW-0812">Transmembrane</keyword>
<proteinExistence type="predicted"/>
<dbReference type="Pfam" id="PF01124">
    <property type="entry name" value="MAPEG"/>
    <property type="match status" value="1"/>
</dbReference>
<evidence type="ECO:0000256" key="5">
    <source>
        <dbReference type="SAM" id="Phobius"/>
    </source>
</evidence>